<keyword evidence="7 8" id="KW-0539">Nucleus</keyword>
<evidence type="ECO:0000313" key="13">
    <source>
        <dbReference type="Proteomes" id="UP001153365"/>
    </source>
</evidence>
<dbReference type="GO" id="GO:0017056">
    <property type="term" value="F:structural constituent of nuclear pore"/>
    <property type="evidence" value="ECO:0007669"/>
    <property type="project" value="TreeGrafter"/>
</dbReference>
<reference evidence="12" key="1">
    <citation type="submission" date="2022-06" db="EMBL/GenBank/DDBJ databases">
        <authorList>
            <consortium name="SYNGENTA / RWTH Aachen University"/>
        </authorList>
    </citation>
    <scope>NUCLEOTIDE SEQUENCE</scope>
</reference>
<dbReference type="InterPro" id="IPR012677">
    <property type="entry name" value="Nucleotide-bd_a/b_plait_sf"/>
</dbReference>
<keyword evidence="2 8" id="KW-0813">Transport</keyword>
<dbReference type="GO" id="GO:0006999">
    <property type="term" value="P:nuclear pore organization"/>
    <property type="evidence" value="ECO:0007669"/>
    <property type="project" value="TreeGrafter"/>
</dbReference>
<dbReference type="GO" id="GO:0051028">
    <property type="term" value="P:mRNA transport"/>
    <property type="evidence" value="ECO:0007669"/>
    <property type="project" value="UniProtKB-UniRule"/>
</dbReference>
<keyword evidence="4" id="KW-0653">Protein transport</keyword>
<dbReference type="Proteomes" id="UP001153365">
    <property type="component" value="Unassembled WGS sequence"/>
</dbReference>
<dbReference type="PANTHER" id="PTHR21527:SF6">
    <property type="entry name" value="NUCLEOPORIN NUP35"/>
    <property type="match status" value="1"/>
</dbReference>
<sequence length="385" mass="40887">MPFQQSPSYGAHGSGSGLNLSPSLGSDGPRHYAAGYISTSTSSPHSHLDHSQLASREQKANNLDQDDWIQSPLHPNRMRSAGGGTGTGSVSKNLYRLSGGGGSGGLFSPRESQQLRTSRNSGIFGSSTKLNNPVKSKRVNDAMEDDAPPKESLLDDDLFQSKLIRNDPPGHRSLVSSLSVNQSEQSSNTSSQRNNSASPPRGYRVHVFGFTPSQQSFVINHFVSIGELACPAELPTEGGNWATLTFKHSSAAQRAVRKNGEILGGIIMVGCKWVDEAHNACQDSEETLPLANRSALEARKLGGASGGGGLARSSSMIITRPLKTFSSSEAFASTSSNSANEKGLMGMISSAGKPNPAIFQDREDQQKTSNQGTLVNRALDLVFGW</sequence>
<feature type="compositionally biased region" description="Low complexity" evidence="9">
    <location>
        <begin position="17"/>
        <end position="27"/>
    </location>
</feature>
<feature type="compositionally biased region" description="Low complexity" evidence="9">
    <location>
        <begin position="173"/>
        <end position="198"/>
    </location>
</feature>
<keyword evidence="5" id="KW-0811">Translocation</keyword>
<keyword evidence="13" id="KW-1185">Reference proteome</keyword>
<dbReference type="PROSITE" id="PS51472">
    <property type="entry name" value="RRM_NUP35"/>
    <property type="match status" value="1"/>
</dbReference>
<dbReference type="EMBL" id="CALTRL010000416">
    <property type="protein sequence ID" value="CAH7668018.1"/>
    <property type="molecule type" value="Genomic_DNA"/>
</dbReference>
<comment type="subcellular location">
    <subcellularLocation>
        <location evidence="1">Nucleus</location>
        <location evidence="1">Nuclear pore complex</location>
    </subcellularLocation>
</comment>
<keyword evidence="6 8" id="KW-0906">Nuclear pore complex</keyword>
<proteinExistence type="predicted"/>
<keyword evidence="3 8" id="KW-0509">mRNA transport</keyword>
<feature type="compositionally biased region" description="Polar residues" evidence="9">
    <location>
        <begin position="52"/>
        <end position="63"/>
    </location>
</feature>
<dbReference type="SUPFAM" id="SSF54928">
    <property type="entry name" value="RNA-binding domain, RBD"/>
    <property type="match status" value="1"/>
</dbReference>
<evidence type="ECO:0000256" key="4">
    <source>
        <dbReference type="ARBA" id="ARBA00022927"/>
    </source>
</evidence>
<comment type="caution">
    <text evidence="12">The sequence shown here is derived from an EMBL/GenBank/DDBJ whole genome shotgun (WGS) entry which is preliminary data.</text>
</comment>
<dbReference type="GO" id="GO:0003676">
    <property type="term" value="F:nucleic acid binding"/>
    <property type="evidence" value="ECO:0007669"/>
    <property type="project" value="InterPro"/>
</dbReference>
<evidence type="ECO:0000313" key="11">
    <source>
        <dbReference type="EMBL" id="CAH7668005.1"/>
    </source>
</evidence>
<dbReference type="GO" id="GO:0005543">
    <property type="term" value="F:phospholipid binding"/>
    <property type="evidence" value="ECO:0007669"/>
    <property type="project" value="TreeGrafter"/>
</dbReference>
<evidence type="ECO:0000256" key="1">
    <source>
        <dbReference type="ARBA" id="ARBA00004567"/>
    </source>
</evidence>
<evidence type="ECO:0000256" key="9">
    <source>
        <dbReference type="SAM" id="MobiDB-lite"/>
    </source>
</evidence>
<gene>
    <name evidence="11" type="ORF">PPACK8108_LOCUS2462</name>
    <name evidence="12" type="ORF">PPACK8108_LOCUS2475</name>
</gene>
<dbReference type="GO" id="GO:0044613">
    <property type="term" value="C:nuclear pore central transport channel"/>
    <property type="evidence" value="ECO:0007669"/>
    <property type="project" value="TreeGrafter"/>
</dbReference>
<evidence type="ECO:0000256" key="6">
    <source>
        <dbReference type="ARBA" id="ARBA00023132"/>
    </source>
</evidence>
<dbReference type="GO" id="GO:0044615">
    <property type="term" value="C:nuclear pore nuclear basket"/>
    <property type="evidence" value="ECO:0007669"/>
    <property type="project" value="TreeGrafter"/>
</dbReference>
<feature type="domain" description="RRM Nup35-type" evidence="10">
    <location>
        <begin position="199"/>
        <end position="281"/>
    </location>
</feature>
<dbReference type="Pfam" id="PF05172">
    <property type="entry name" value="RRM_Nup35"/>
    <property type="match status" value="1"/>
</dbReference>
<dbReference type="Gene3D" id="3.30.70.330">
    <property type="match status" value="1"/>
</dbReference>
<feature type="region of interest" description="Disordered" evidence="9">
    <location>
        <begin position="1"/>
        <end position="200"/>
    </location>
</feature>
<evidence type="ECO:0000259" key="10">
    <source>
        <dbReference type="PROSITE" id="PS51472"/>
    </source>
</evidence>
<name>A0AAV0AHZ4_PHAPC</name>
<dbReference type="AlphaFoldDB" id="A0AAV0AHZ4"/>
<dbReference type="GO" id="GO:0006607">
    <property type="term" value="P:NLS-bearing protein import into nucleus"/>
    <property type="evidence" value="ECO:0007669"/>
    <property type="project" value="TreeGrafter"/>
</dbReference>
<dbReference type="PANTHER" id="PTHR21527">
    <property type="entry name" value="NUCLEOPORIN NUP35"/>
    <property type="match status" value="1"/>
</dbReference>
<dbReference type="InterPro" id="IPR007846">
    <property type="entry name" value="RRM_NUP35_dom"/>
</dbReference>
<dbReference type="EMBL" id="CALTRL010000416">
    <property type="protein sequence ID" value="CAH7668005.1"/>
    <property type="molecule type" value="Genomic_DNA"/>
</dbReference>
<feature type="compositionally biased region" description="Polar residues" evidence="9">
    <location>
        <begin position="110"/>
        <end position="134"/>
    </location>
</feature>
<evidence type="ECO:0000256" key="2">
    <source>
        <dbReference type="ARBA" id="ARBA00022448"/>
    </source>
</evidence>
<evidence type="ECO:0000256" key="8">
    <source>
        <dbReference type="PROSITE-ProRule" id="PRU00804"/>
    </source>
</evidence>
<organism evidence="12 13">
    <name type="scientific">Phakopsora pachyrhizi</name>
    <name type="common">Asian soybean rust disease fungus</name>
    <dbReference type="NCBI Taxonomy" id="170000"/>
    <lineage>
        <taxon>Eukaryota</taxon>
        <taxon>Fungi</taxon>
        <taxon>Dikarya</taxon>
        <taxon>Basidiomycota</taxon>
        <taxon>Pucciniomycotina</taxon>
        <taxon>Pucciniomycetes</taxon>
        <taxon>Pucciniales</taxon>
        <taxon>Phakopsoraceae</taxon>
        <taxon>Phakopsora</taxon>
    </lineage>
</organism>
<evidence type="ECO:0000313" key="12">
    <source>
        <dbReference type="EMBL" id="CAH7668018.1"/>
    </source>
</evidence>
<protein>
    <recommendedName>
        <fullName evidence="10">RRM Nup35-type domain-containing protein</fullName>
    </recommendedName>
</protein>
<evidence type="ECO:0000256" key="5">
    <source>
        <dbReference type="ARBA" id="ARBA00023010"/>
    </source>
</evidence>
<dbReference type="InterPro" id="IPR035979">
    <property type="entry name" value="RBD_domain_sf"/>
</dbReference>
<evidence type="ECO:0000256" key="7">
    <source>
        <dbReference type="ARBA" id="ARBA00023242"/>
    </source>
</evidence>
<accession>A0AAV0AHZ4</accession>
<evidence type="ECO:0000256" key="3">
    <source>
        <dbReference type="ARBA" id="ARBA00022816"/>
    </source>
</evidence>